<evidence type="ECO:0000313" key="1">
    <source>
        <dbReference type="EMBL" id="EDY17340.1"/>
    </source>
</evidence>
<keyword evidence="2" id="KW-1185">Reference proteome</keyword>
<accession>B4D8E7</accession>
<dbReference type="STRING" id="497964.CfE428DRAFT_5187"/>
<gene>
    <name evidence="1" type="ORF">CfE428DRAFT_5187</name>
</gene>
<name>B4D8E7_9BACT</name>
<reference evidence="1 2" key="1">
    <citation type="journal article" date="2011" name="J. Bacteriol.">
        <title>Genome sequence of Chthoniobacter flavus Ellin428, an aerobic heterotrophic soil bacterium.</title>
        <authorList>
            <person name="Kant R."/>
            <person name="van Passel M.W."/>
            <person name="Palva A."/>
            <person name="Lucas S."/>
            <person name="Lapidus A."/>
            <person name="Glavina Del Rio T."/>
            <person name="Dalin E."/>
            <person name="Tice H."/>
            <person name="Bruce D."/>
            <person name="Goodwin L."/>
            <person name="Pitluck S."/>
            <person name="Larimer F.W."/>
            <person name="Land M.L."/>
            <person name="Hauser L."/>
            <person name="Sangwan P."/>
            <person name="de Vos W.M."/>
            <person name="Janssen P.H."/>
            <person name="Smidt H."/>
        </authorList>
    </citation>
    <scope>NUCLEOTIDE SEQUENCE [LARGE SCALE GENOMIC DNA]</scope>
    <source>
        <strain evidence="1 2">Ellin428</strain>
    </source>
</reference>
<evidence type="ECO:0000313" key="2">
    <source>
        <dbReference type="Proteomes" id="UP000005824"/>
    </source>
</evidence>
<proteinExistence type="predicted"/>
<organism evidence="1 2">
    <name type="scientific">Chthoniobacter flavus Ellin428</name>
    <dbReference type="NCBI Taxonomy" id="497964"/>
    <lineage>
        <taxon>Bacteria</taxon>
        <taxon>Pseudomonadati</taxon>
        <taxon>Verrucomicrobiota</taxon>
        <taxon>Spartobacteria</taxon>
        <taxon>Chthoniobacterales</taxon>
        <taxon>Chthoniobacteraceae</taxon>
        <taxon>Chthoniobacter</taxon>
    </lineage>
</organism>
<protein>
    <submittedName>
        <fullName evidence="1">Uncharacterized protein</fullName>
    </submittedName>
</protein>
<sequence>MELSHVRLRPLEAEALRDARGAVGAIGRWVLDVCAEGAPLCLCVTLYGPKVGHDPVFGTPVHMGVPIVTIHKIATYNAHPSPAHSVLKGG</sequence>
<dbReference type="InParanoid" id="B4D8E7"/>
<dbReference type="AlphaFoldDB" id="B4D8E7"/>
<comment type="caution">
    <text evidence="1">The sequence shown here is derived from an EMBL/GenBank/DDBJ whole genome shotgun (WGS) entry which is preliminary data.</text>
</comment>
<dbReference type="EMBL" id="ABVL01000021">
    <property type="protein sequence ID" value="EDY17340.1"/>
    <property type="molecule type" value="Genomic_DNA"/>
</dbReference>
<dbReference type="Proteomes" id="UP000005824">
    <property type="component" value="Unassembled WGS sequence"/>
</dbReference>